<keyword evidence="2" id="KW-1185">Reference proteome</keyword>
<dbReference type="Proteomes" id="UP000005546">
    <property type="component" value="Unassembled WGS sequence"/>
</dbReference>
<name>F3QUH7_9BACT</name>
<accession>F3QUH7</accession>
<dbReference type="EMBL" id="AFBR01000052">
    <property type="protein sequence ID" value="EGG53768.1"/>
    <property type="molecule type" value="Genomic_DNA"/>
</dbReference>
<evidence type="ECO:0000313" key="1">
    <source>
        <dbReference type="EMBL" id="EGG53768.1"/>
    </source>
</evidence>
<protein>
    <submittedName>
        <fullName evidence="1">Uncharacterized protein</fullName>
    </submittedName>
</protein>
<gene>
    <name evidence="1" type="ORF">HMPREF9442_01848</name>
</gene>
<sequence>MGHMHGIFQSDNSVKPDYQQECDIMKRYFILPFHAWFTLSA</sequence>
<proteinExistence type="predicted"/>
<organism evidence="1 2">
    <name type="scientific">Paraprevotella xylaniphila YIT 11841</name>
    <dbReference type="NCBI Taxonomy" id="762982"/>
    <lineage>
        <taxon>Bacteria</taxon>
        <taxon>Pseudomonadati</taxon>
        <taxon>Bacteroidota</taxon>
        <taxon>Bacteroidia</taxon>
        <taxon>Bacteroidales</taxon>
        <taxon>Prevotellaceae</taxon>
        <taxon>Paraprevotella</taxon>
    </lineage>
</organism>
<dbReference type="HOGENOM" id="CLU_3274077_0_0_10"/>
<evidence type="ECO:0000313" key="2">
    <source>
        <dbReference type="Proteomes" id="UP000005546"/>
    </source>
</evidence>
<comment type="caution">
    <text evidence="1">The sequence shown here is derived from an EMBL/GenBank/DDBJ whole genome shotgun (WGS) entry which is preliminary data.</text>
</comment>
<reference evidence="1 2" key="1">
    <citation type="submission" date="2011-02" db="EMBL/GenBank/DDBJ databases">
        <authorList>
            <person name="Weinstock G."/>
            <person name="Sodergren E."/>
            <person name="Clifton S."/>
            <person name="Fulton L."/>
            <person name="Fulton B."/>
            <person name="Courtney L."/>
            <person name="Fronick C."/>
            <person name="Harrison M."/>
            <person name="Strong C."/>
            <person name="Farmer C."/>
            <person name="Delahaunty K."/>
            <person name="Markovic C."/>
            <person name="Hall O."/>
            <person name="Minx P."/>
            <person name="Tomlinson C."/>
            <person name="Mitreva M."/>
            <person name="Hou S."/>
            <person name="Chen J."/>
            <person name="Wollam A."/>
            <person name="Pepin K.H."/>
            <person name="Johnson M."/>
            <person name="Bhonagiri V."/>
            <person name="Zhang X."/>
            <person name="Suruliraj S."/>
            <person name="Warren W."/>
            <person name="Chinwalla A."/>
            <person name="Mardis E.R."/>
            <person name="Wilson R.K."/>
        </authorList>
    </citation>
    <scope>NUCLEOTIDE SEQUENCE [LARGE SCALE GENOMIC DNA]</scope>
    <source>
        <strain evidence="1 2">YIT 11841</strain>
    </source>
</reference>
<dbReference type="AlphaFoldDB" id="F3QUH7"/>